<name>A0A7W9LNF0_9ACTN</name>
<comment type="caution">
    <text evidence="5">The sequence shown here is derived from an EMBL/GenBank/DDBJ whole genome shotgun (WGS) entry which is preliminary data.</text>
</comment>
<dbReference type="CDD" id="cd06170">
    <property type="entry name" value="LuxR_C_like"/>
    <property type="match status" value="1"/>
</dbReference>
<keyword evidence="6" id="KW-1185">Reference proteome</keyword>
<reference evidence="5 6" key="1">
    <citation type="submission" date="2020-08" db="EMBL/GenBank/DDBJ databases">
        <title>Sequencing the genomes of 1000 actinobacteria strains.</title>
        <authorList>
            <person name="Klenk H.-P."/>
        </authorList>
    </citation>
    <scope>NUCLEOTIDE SEQUENCE [LARGE SCALE GENOMIC DNA]</scope>
    <source>
        <strain evidence="5 6">DSM 102122</strain>
    </source>
</reference>
<dbReference type="Gene3D" id="1.10.10.10">
    <property type="entry name" value="Winged helix-like DNA-binding domain superfamily/Winged helix DNA-binding domain"/>
    <property type="match status" value="1"/>
</dbReference>
<dbReference type="GO" id="GO:0006355">
    <property type="term" value="P:regulation of DNA-templated transcription"/>
    <property type="evidence" value="ECO:0007669"/>
    <property type="project" value="InterPro"/>
</dbReference>
<dbReference type="Proteomes" id="UP000542813">
    <property type="component" value="Unassembled WGS sequence"/>
</dbReference>
<dbReference type="GO" id="GO:0003677">
    <property type="term" value="F:DNA binding"/>
    <property type="evidence" value="ECO:0007669"/>
    <property type="project" value="UniProtKB-KW"/>
</dbReference>
<keyword evidence="1" id="KW-0805">Transcription regulation</keyword>
<dbReference type="PROSITE" id="PS50043">
    <property type="entry name" value="HTH_LUXR_2"/>
    <property type="match status" value="1"/>
</dbReference>
<dbReference type="InterPro" id="IPR000792">
    <property type="entry name" value="Tscrpt_reg_LuxR_C"/>
</dbReference>
<dbReference type="SUPFAM" id="SSF46894">
    <property type="entry name" value="C-terminal effector domain of the bipartite response regulators"/>
    <property type="match status" value="1"/>
</dbReference>
<evidence type="ECO:0000259" key="4">
    <source>
        <dbReference type="PROSITE" id="PS50043"/>
    </source>
</evidence>
<organism evidence="5 6">
    <name type="scientific">Jiangella mangrovi</name>
    <dbReference type="NCBI Taxonomy" id="1524084"/>
    <lineage>
        <taxon>Bacteria</taxon>
        <taxon>Bacillati</taxon>
        <taxon>Actinomycetota</taxon>
        <taxon>Actinomycetes</taxon>
        <taxon>Jiangellales</taxon>
        <taxon>Jiangellaceae</taxon>
        <taxon>Jiangella</taxon>
    </lineage>
</organism>
<sequence>MIEDELRAAIDRGDAPAAARILDRDWPLVVRTNGELLLQAAAIITPEIADEHPIYVLGSEAIRKFTPSDQLRGDRHLDPLLRSVHLIDDPDLRMSALAALLVALRRRNRFDELVDLADRIESLDDAGAHHRDGVYFQLGVGLLFAGELLRAAEFLEITNSMAGPRRIPAAAHLALIFALRGEAPVASHWVERAAGLDDETNTWIYHPLDRSMLAAARALLALDRLDWAEYHQRNAVSRTFLPDNFGGACLLHIRAKAALLLGTQRVAIDEIHRHRSAQLRFRGAPARLMHILLDTAEAELWLSLGDTDHAEQLIRTMGSSPIEIVTKARFNEVLRRETMVRTLSRPDDWPAATSMRDRITLLLIHAGSTIRSGSTDEDRAGVIRRAAIEMLESPDQWLFTLALTDQRVRDELAASDAPGAGAMFGQLAGLPATPFRFARPPSSISEREREVLELLVVNTTIPAIAAALHLSPDTVRNHRKNIYRKLRVNNREEAVEAARNKGLLPPRTGL</sequence>
<dbReference type="SMART" id="SM00421">
    <property type="entry name" value="HTH_LUXR"/>
    <property type="match status" value="1"/>
</dbReference>
<dbReference type="AlphaFoldDB" id="A0A7W9LNF0"/>
<evidence type="ECO:0000256" key="1">
    <source>
        <dbReference type="ARBA" id="ARBA00023015"/>
    </source>
</evidence>
<accession>A0A7W9LNF0</accession>
<gene>
    <name evidence="5" type="ORF">HD601_004833</name>
</gene>
<protein>
    <submittedName>
        <fullName evidence="5">DNA-binding CsgD family transcriptional regulator</fullName>
    </submittedName>
</protein>
<dbReference type="InterPro" id="IPR016032">
    <property type="entry name" value="Sig_transdc_resp-reg_C-effctor"/>
</dbReference>
<keyword evidence="3" id="KW-0804">Transcription</keyword>
<evidence type="ECO:0000256" key="2">
    <source>
        <dbReference type="ARBA" id="ARBA00023125"/>
    </source>
</evidence>
<proteinExistence type="predicted"/>
<dbReference type="Pfam" id="PF00196">
    <property type="entry name" value="GerE"/>
    <property type="match status" value="1"/>
</dbReference>
<dbReference type="PRINTS" id="PR00038">
    <property type="entry name" value="HTHLUXR"/>
</dbReference>
<evidence type="ECO:0000256" key="3">
    <source>
        <dbReference type="ARBA" id="ARBA00023163"/>
    </source>
</evidence>
<dbReference type="PANTHER" id="PTHR44688">
    <property type="entry name" value="DNA-BINDING TRANSCRIPTIONAL ACTIVATOR DEVR_DOSR"/>
    <property type="match status" value="1"/>
</dbReference>
<dbReference type="PANTHER" id="PTHR44688:SF16">
    <property type="entry name" value="DNA-BINDING TRANSCRIPTIONAL ACTIVATOR DEVR_DOSR"/>
    <property type="match status" value="1"/>
</dbReference>
<dbReference type="EMBL" id="JACHMM010000001">
    <property type="protein sequence ID" value="MBB5790258.1"/>
    <property type="molecule type" value="Genomic_DNA"/>
</dbReference>
<keyword evidence="2 5" id="KW-0238">DNA-binding</keyword>
<evidence type="ECO:0000313" key="5">
    <source>
        <dbReference type="EMBL" id="MBB5790258.1"/>
    </source>
</evidence>
<evidence type="ECO:0000313" key="6">
    <source>
        <dbReference type="Proteomes" id="UP000542813"/>
    </source>
</evidence>
<dbReference type="RefSeq" id="WP_281386346.1">
    <property type="nucleotide sequence ID" value="NZ_JACHMM010000001.1"/>
</dbReference>
<feature type="domain" description="HTH luxR-type" evidence="4">
    <location>
        <begin position="437"/>
        <end position="502"/>
    </location>
</feature>
<dbReference type="InterPro" id="IPR036388">
    <property type="entry name" value="WH-like_DNA-bd_sf"/>
</dbReference>